<dbReference type="PaxDb" id="2850-Phatr49956"/>
<dbReference type="EMBL" id="CM000627">
    <property type="protein sequence ID" value="EEC43861.1"/>
    <property type="molecule type" value="Genomic_DNA"/>
</dbReference>
<organism evidence="4 5">
    <name type="scientific">Phaeodactylum tricornutum (strain CCAP 1055/1)</name>
    <dbReference type="NCBI Taxonomy" id="556484"/>
    <lineage>
        <taxon>Eukaryota</taxon>
        <taxon>Sar</taxon>
        <taxon>Stramenopiles</taxon>
        <taxon>Ochrophyta</taxon>
        <taxon>Bacillariophyta</taxon>
        <taxon>Bacillariophyceae</taxon>
        <taxon>Bacillariophycidae</taxon>
        <taxon>Naviculales</taxon>
        <taxon>Phaeodactylaceae</taxon>
        <taxon>Phaeodactylum</taxon>
    </lineage>
</organism>
<feature type="coiled-coil region" evidence="1">
    <location>
        <begin position="220"/>
        <end position="297"/>
    </location>
</feature>
<evidence type="ECO:0000313" key="4">
    <source>
        <dbReference type="EMBL" id="EEC43861.1"/>
    </source>
</evidence>
<keyword evidence="3" id="KW-0732">Signal</keyword>
<dbReference type="AlphaFoldDB" id="B7GCF6"/>
<dbReference type="Proteomes" id="UP000000759">
    <property type="component" value="Chromosome 25"/>
</dbReference>
<evidence type="ECO:0000313" key="5">
    <source>
        <dbReference type="Proteomes" id="UP000000759"/>
    </source>
</evidence>
<keyword evidence="1" id="KW-0175">Coiled coil</keyword>
<evidence type="ECO:0000256" key="1">
    <source>
        <dbReference type="SAM" id="Coils"/>
    </source>
</evidence>
<feature type="region of interest" description="Disordered" evidence="2">
    <location>
        <begin position="109"/>
        <end position="134"/>
    </location>
</feature>
<reference evidence="4 5" key="1">
    <citation type="journal article" date="2008" name="Nature">
        <title>The Phaeodactylum genome reveals the evolutionary history of diatom genomes.</title>
        <authorList>
            <person name="Bowler C."/>
            <person name="Allen A.E."/>
            <person name="Badger J.H."/>
            <person name="Grimwood J."/>
            <person name="Jabbari K."/>
            <person name="Kuo A."/>
            <person name="Maheswari U."/>
            <person name="Martens C."/>
            <person name="Maumus F."/>
            <person name="Otillar R.P."/>
            <person name="Rayko E."/>
            <person name="Salamov A."/>
            <person name="Vandepoele K."/>
            <person name="Beszteri B."/>
            <person name="Gruber A."/>
            <person name="Heijde M."/>
            <person name="Katinka M."/>
            <person name="Mock T."/>
            <person name="Valentin K."/>
            <person name="Verret F."/>
            <person name="Berges J.A."/>
            <person name="Brownlee C."/>
            <person name="Cadoret J.P."/>
            <person name="Chiovitti A."/>
            <person name="Choi C.J."/>
            <person name="Coesel S."/>
            <person name="De Martino A."/>
            <person name="Detter J.C."/>
            <person name="Durkin C."/>
            <person name="Falciatore A."/>
            <person name="Fournet J."/>
            <person name="Haruta M."/>
            <person name="Huysman M.J."/>
            <person name="Jenkins B.D."/>
            <person name="Jiroutova K."/>
            <person name="Jorgensen R.E."/>
            <person name="Joubert Y."/>
            <person name="Kaplan A."/>
            <person name="Kroger N."/>
            <person name="Kroth P.G."/>
            <person name="La Roche J."/>
            <person name="Lindquist E."/>
            <person name="Lommer M."/>
            <person name="Martin-Jezequel V."/>
            <person name="Lopez P.J."/>
            <person name="Lucas S."/>
            <person name="Mangogna M."/>
            <person name="McGinnis K."/>
            <person name="Medlin L.K."/>
            <person name="Montsant A."/>
            <person name="Oudot-Le Secq M.P."/>
            <person name="Napoli C."/>
            <person name="Obornik M."/>
            <person name="Parker M.S."/>
            <person name="Petit J.L."/>
            <person name="Porcel B.M."/>
            <person name="Poulsen N."/>
            <person name="Robison M."/>
            <person name="Rychlewski L."/>
            <person name="Rynearson T.A."/>
            <person name="Schmutz J."/>
            <person name="Shapiro H."/>
            <person name="Siaut M."/>
            <person name="Stanley M."/>
            <person name="Sussman M.R."/>
            <person name="Taylor A.R."/>
            <person name="Vardi A."/>
            <person name="von Dassow P."/>
            <person name="Vyverman W."/>
            <person name="Willis A."/>
            <person name="Wyrwicz L.S."/>
            <person name="Rokhsar D.S."/>
            <person name="Weissenbach J."/>
            <person name="Armbrust E.V."/>
            <person name="Green B.R."/>
            <person name="Van de Peer Y."/>
            <person name="Grigoriev I.V."/>
        </authorList>
    </citation>
    <scope>NUCLEOTIDE SEQUENCE [LARGE SCALE GENOMIC DNA]</scope>
    <source>
        <strain evidence="4 5">CCAP 1055/1</strain>
    </source>
</reference>
<feature type="signal peptide" evidence="3">
    <location>
        <begin position="1"/>
        <end position="22"/>
    </location>
</feature>
<protein>
    <submittedName>
        <fullName evidence="4">Uncharacterized protein</fullName>
    </submittedName>
</protein>
<evidence type="ECO:0000256" key="2">
    <source>
        <dbReference type="SAM" id="MobiDB-lite"/>
    </source>
</evidence>
<dbReference type="STRING" id="556484.B7GCF6"/>
<gene>
    <name evidence="4" type="ORF">PHATRDRAFT_49956</name>
</gene>
<reference evidence="5" key="2">
    <citation type="submission" date="2008-08" db="EMBL/GenBank/DDBJ databases">
        <authorList>
            <consortium name="Diatom Consortium"/>
            <person name="Grigoriev I."/>
            <person name="Grimwood J."/>
            <person name="Kuo A."/>
            <person name="Otillar R.P."/>
            <person name="Salamov A."/>
            <person name="Detter J.C."/>
            <person name="Lindquist E."/>
            <person name="Shapiro H."/>
            <person name="Lucas S."/>
            <person name="Glavina del Rio T."/>
            <person name="Pitluck S."/>
            <person name="Rokhsar D."/>
            <person name="Bowler C."/>
        </authorList>
    </citation>
    <scope>GENOME REANNOTATION</scope>
    <source>
        <strain evidence="5">CCAP 1055/1</strain>
    </source>
</reference>
<proteinExistence type="predicted"/>
<dbReference type="InParanoid" id="B7GCF6"/>
<name>B7GCF6_PHATC</name>
<feature type="compositionally biased region" description="Low complexity" evidence="2">
    <location>
        <begin position="111"/>
        <end position="127"/>
    </location>
</feature>
<accession>B7GCF6</accession>
<dbReference type="HOGENOM" id="CLU_795610_0_0_1"/>
<evidence type="ECO:0000256" key="3">
    <source>
        <dbReference type="SAM" id="SignalP"/>
    </source>
</evidence>
<keyword evidence="5" id="KW-1185">Reference proteome</keyword>
<feature type="chain" id="PRO_5002856018" evidence="3">
    <location>
        <begin position="23"/>
        <end position="349"/>
    </location>
</feature>
<dbReference type="GeneID" id="7198548"/>
<dbReference type="KEGG" id="pti:PHATRDRAFT_49956"/>
<sequence>MSPCVSFLRFLLTVSATSVASALLFPATGRRCGGRALIDNPPASPRFRLHYAHRPSPRPTVIPDAVLVDRVDDNNNVDDSALFDTPIHNLTIPELRTLVTALRQHRRDTVASPIASSTTTTSTATPEAEADADARRLASLPSDEAAHELTVPELRHQLARAQADQARAVAQVQQRAHDELTKLRDAHATAQRQSQTRVRVLEDTLRNATVARGNEQTAAKELVAQKQDEATRRVKAAEEQARHTMERMEIQFHNRLMQKDEQVQRVRDEIAQARTTLAEKEREVEVLVEHTQSLRQNLKTTWGLVKLRLYQRFQQLRHTAAGHKPNGRFSVPKLDNSKSPFRDTPLSRH</sequence>
<dbReference type="RefSeq" id="XP_002184802.1">
    <property type="nucleotide sequence ID" value="XM_002184766.1"/>
</dbReference>
<feature type="region of interest" description="Disordered" evidence="2">
    <location>
        <begin position="319"/>
        <end position="349"/>
    </location>
</feature>